<dbReference type="Gene3D" id="3.60.10.10">
    <property type="entry name" value="Endonuclease/exonuclease/phosphatase"/>
    <property type="match status" value="1"/>
</dbReference>
<accession>A0A4W2CV69</accession>
<feature type="domain" description="Reverse transcriptase" evidence="2">
    <location>
        <begin position="445"/>
        <end position="713"/>
    </location>
</feature>
<dbReference type="Pfam" id="PF03372">
    <property type="entry name" value="Exo_endo_phos"/>
    <property type="match status" value="1"/>
</dbReference>
<organism evidence="3 4">
    <name type="scientific">Bos indicus x Bos taurus</name>
    <name type="common">Hybrid cattle</name>
    <dbReference type="NCBI Taxonomy" id="30522"/>
    <lineage>
        <taxon>Eukaryota</taxon>
        <taxon>Metazoa</taxon>
        <taxon>Chordata</taxon>
        <taxon>Craniata</taxon>
        <taxon>Vertebrata</taxon>
        <taxon>Euteleostomi</taxon>
        <taxon>Mammalia</taxon>
        <taxon>Eutheria</taxon>
        <taxon>Laurasiatheria</taxon>
        <taxon>Artiodactyla</taxon>
        <taxon>Ruminantia</taxon>
        <taxon>Pecora</taxon>
        <taxon>Bovidae</taxon>
        <taxon>Bovinae</taxon>
        <taxon>Bos</taxon>
    </lineage>
</organism>
<dbReference type="InterPro" id="IPR043502">
    <property type="entry name" value="DNA/RNA_pol_sf"/>
</dbReference>
<evidence type="ECO:0000256" key="1">
    <source>
        <dbReference type="ARBA" id="ARBA00012493"/>
    </source>
</evidence>
<dbReference type="GO" id="GO:0003964">
    <property type="term" value="F:RNA-directed DNA polymerase activity"/>
    <property type="evidence" value="ECO:0007669"/>
    <property type="project" value="UniProtKB-EC"/>
</dbReference>
<evidence type="ECO:0000259" key="2">
    <source>
        <dbReference type="PROSITE" id="PS50878"/>
    </source>
</evidence>
<reference evidence="3" key="2">
    <citation type="submission" date="2025-08" db="UniProtKB">
        <authorList>
            <consortium name="Ensembl"/>
        </authorList>
    </citation>
    <scope>IDENTIFICATION</scope>
</reference>
<dbReference type="SUPFAM" id="SSF56219">
    <property type="entry name" value="DNase I-like"/>
    <property type="match status" value="1"/>
</dbReference>
<reference evidence="3" key="3">
    <citation type="submission" date="2025-09" db="UniProtKB">
        <authorList>
            <consortium name="Ensembl"/>
        </authorList>
    </citation>
    <scope>IDENTIFICATION</scope>
</reference>
<dbReference type="Proteomes" id="UP000314981">
    <property type="component" value="Chromosome 20"/>
</dbReference>
<dbReference type="Ensembl" id="ENSBIXT00000018887.1">
    <property type="protein sequence ID" value="ENSBIXP00000010194.1"/>
    <property type="gene ID" value="ENSBIXG00000002329.1"/>
</dbReference>
<dbReference type="PROSITE" id="PS50878">
    <property type="entry name" value="RT_POL"/>
    <property type="match status" value="1"/>
</dbReference>
<dbReference type="AlphaFoldDB" id="A0A4W2CV69"/>
<dbReference type="PANTHER" id="PTHR47027">
    <property type="entry name" value="REVERSE TRANSCRIPTASE DOMAIN-CONTAINING PROTEIN"/>
    <property type="match status" value="1"/>
</dbReference>
<dbReference type="EC" id="2.7.7.49" evidence="1"/>
<dbReference type="CDD" id="cd01650">
    <property type="entry name" value="RT_nLTR_like"/>
    <property type="match status" value="1"/>
</dbReference>
<dbReference type="Pfam" id="PF00078">
    <property type="entry name" value="RVT_1"/>
    <property type="match status" value="1"/>
</dbReference>
<sequence>MGEFNSDDHYIYYCGQESLRRNGVAIMVNKRIRNAVLGCNLKNDRMISVCFQGKPFSITVIQVYAPTSNAEEAEVERFYEDLQDLLELTPKKDVLFIIGDWNAKVGSQETPGVTGKFGLGIRNEAGQRLIEFCQENALVITHTLFPQHKRRLYTWTSPDGQHQNQIDYILCSQRWRSSIQSAKTRPGADCGSDHELLIAKFRLKLKKVGKTTRPFRYDLNQIPYDYTVEVRNRFKGLDLIDRVPDELWNEVRDIVQETGIKTIPMEKKCKKAKWLSGEALQIAVKRREAKSKGEKERYKHLNAEFQRIARRDKKAFFSDQCKEIEENKKMGKTRDLFEKMRDTKGTFHAKMSSIKDRNGMDLTEAEDIKKRWQEYTEELYKKDLHDPDNHNGVITDLEPDILECEVKWALESITNKASGGDGIPVELFQILKDDAVKVLHSICQQIWKTQQWPQDWKRSVFIPIPKKGNAKECSNYRTIVLISHASKVMLKILQARLQQYVNRELPDVQAGFRKGRGTRDQIANIRWIMEKAREFQKNIYFCFIDYAKAFDCVDHKKLWKILKEMGIPDHLTCLLRNLYAGQEATVRTGHGTTDWFQIGKGVCQGCILSPCLFNLYSEYIMRNAGLEETQAGIKIAGRNINNLRYADDTTLMAESEEELKSLLMKVKVESEKVGLKLNIQKTKIMASGPITSWEIDGETVETVADFTFLGSKITTDGDCSHKIKRHFLLGRKVMSNLDSIFKSRDITLPTKVRLVKAMVFPVVMYGCESWTVKKAAGQRIDAFELWCWRRLLRVPWTARRSNQSILKEISPRISLEGMMLKLKLQYFGHLMRRVDSLEKTLMLGGIGGKRRRGRQRMR</sequence>
<proteinExistence type="predicted"/>
<dbReference type="InterPro" id="IPR000477">
    <property type="entry name" value="RT_dom"/>
</dbReference>
<evidence type="ECO:0000313" key="3">
    <source>
        <dbReference type="Ensembl" id="ENSBIXP00000010194.1"/>
    </source>
</evidence>
<reference evidence="3 4" key="1">
    <citation type="submission" date="2018-11" db="EMBL/GenBank/DDBJ databases">
        <title>Haplotype-resolved cattle genomes.</title>
        <authorList>
            <person name="Low W.Y."/>
            <person name="Tearle R."/>
            <person name="Bickhart D.M."/>
            <person name="Rosen B.D."/>
            <person name="Koren S."/>
            <person name="Rhie A."/>
            <person name="Hiendleder S."/>
            <person name="Phillippy A.M."/>
            <person name="Smith T.P.L."/>
            <person name="Williams J.L."/>
        </authorList>
    </citation>
    <scope>NUCLEOTIDE SEQUENCE [LARGE SCALE GENOMIC DNA]</scope>
</reference>
<dbReference type="InterPro" id="IPR036691">
    <property type="entry name" value="Endo/exonu/phosph_ase_sf"/>
</dbReference>
<keyword evidence="4" id="KW-1185">Reference proteome</keyword>
<name>A0A4W2CV69_BOBOX</name>
<dbReference type="PANTHER" id="PTHR47027:SF8">
    <property type="entry name" value="RIBONUCLEASE H"/>
    <property type="match status" value="1"/>
</dbReference>
<dbReference type="InterPro" id="IPR005135">
    <property type="entry name" value="Endo/exonuclease/phosphatase"/>
</dbReference>
<dbReference type="OMA" id="IMAIRIC"/>
<dbReference type="SUPFAM" id="SSF56672">
    <property type="entry name" value="DNA/RNA polymerases"/>
    <property type="match status" value="1"/>
</dbReference>
<protein>
    <recommendedName>
        <fullName evidence="1">RNA-directed DNA polymerase</fullName>
        <ecNumber evidence="1">2.7.7.49</ecNumber>
    </recommendedName>
</protein>
<evidence type="ECO:0000313" key="4">
    <source>
        <dbReference type="Proteomes" id="UP000314981"/>
    </source>
</evidence>
<dbReference type="CDD" id="cd09076">
    <property type="entry name" value="L1-EN"/>
    <property type="match status" value="1"/>
</dbReference>